<keyword evidence="4 9" id="KW-1133">Transmembrane helix</keyword>
<evidence type="ECO:0000256" key="6">
    <source>
        <dbReference type="ARBA" id="ARBA00023065"/>
    </source>
</evidence>
<feature type="transmembrane region" description="Helical" evidence="9">
    <location>
        <begin position="253"/>
        <end position="271"/>
    </location>
</feature>
<evidence type="ECO:0000313" key="13">
    <source>
        <dbReference type="Proteomes" id="UP000198372"/>
    </source>
</evidence>
<feature type="transmembrane region" description="Helical" evidence="9">
    <location>
        <begin position="147"/>
        <end position="165"/>
    </location>
</feature>
<dbReference type="Gene3D" id="3.40.50.80">
    <property type="entry name" value="Nucleotide-binding domain of ferredoxin-NADP reductase (FNR) module"/>
    <property type="match status" value="1"/>
</dbReference>
<keyword evidence="13" id="KW-1185">Reference proteome</keyword>
<gene>
    <name evidence="12" type="ORF">BQ2448_3114</name>
</gene>
<dbReference type="GO" id="GO:0006879">
    <property type="term" value="P:intracellular iron ion homeostasis"/>
    <property type="evidence" value="ECO:0007669"/>
    <property type="project" value="TreeGrafter"/>
</dbReference>
<feature type="transmembrane region" description="Helical" evidence="9">
    <location>
        <begin position="38"/>
        <end position="62"/>
    </location>
</feature>
<evidence type="ECO:0000256" key="1">
    <source>
        <dbReference type="ARBA" id="ARBA00004141"/>
    </source>
</evidence>
<dbReference type="PANTHER" id="PTHR32361:SF9">
    <property type="entry name" value="FERRIC REDUCTASE TRANSMEMBRANE COMPONENT 3-RELATED"/>
    <property type="match status" value="1"/>
</dbReference>
<dbReference type="Proteomes" id="UP000198372">
    <property type="component" value="Unassembled WGS sequence"/>
</dbReference>
<evidence type="ECO:0000313" key="12">
    <source>
        <dbReference type="EMBL" id="SCV71526.1"/>
    </source>
</evidence>
<dbReference type="EMBL" id="FMSP01000007">
    <property type="protein sequence ID" value="SCV71526.1"/>
    <property type="molecule type" value="Genomic_DNA"/>
</dbReference>
<keyword evidence="6" id="KW-0406">Ion transport</keyword>
<dbReference type="InterPro" id="IPR051410">
    <property type="entry name" value="Ferric/Cupric_Reductase"/>
</dbReference>
<evidence type="ECO:0000256" key="4">
    <source>
        <dbReference type="ARBA" id="ARBA00022989"/>
    </source>
</evidence>
<evidence type="ECO:0000256" key="9">
    <source>
        <dbReference type="SAM" id="Phobius"/>
    </source>
</evidence>
<feature type="domain" description="Ferric oxidoreductase" evidence="10">
    <location>
        <begin position="177"/>
        <end position="293"/>
    </location>
</feature>
<organism evidence="12 13">
    <name type="scientific">Microbotryum intermedium</name>
    <dbReference type="NCBI Taxonomy" id="269621"/>
    <lineage>
        <taxon>Eukaryota</taxon>
        <taxon>Fungi</taxon>
        <taxon>Dikarya</taxon>
        <taxon>Basidiomycota</taxon>
        <taxon>Pucciniomycotina</taxon>
        <taxon>Microbotryomycetes</taxon>
        <taxon>Microbotryales</taxon>
        <taxon>Microbotryaceae</taxon>
        <taxon>Microbotryum</taxon>
    </lineage>
</organism>
<keyword evidence="7 9" id="KW-0472">Membrane</keyword>
<feature type="transmembrane region" description="Helical" evidence="9">
    <location>
        <begin position="215"/>
        <end position="233"/>
    </location>
</feature>
<sequence>MSSSSSSICYDPSSGAPIPCGGFTVYNSYVTDPEYQHYFTIAWTGTLALAILLTVPSVLASLSVGRWRRRSWAGLLLGISERPSSAAYERVDDGAAEKISTQPIYSNPSRPFVPVPVSVISSLYRTVSRSSLGAPLSKFSPRLAFPFGKLVLVLLIPLFYLVTLFPESQLRENPNRFGFLALAGLPPLFLLSSKNGAASWLLGKSWTTVNFLHRWLARMIVLMVLLHFYFWTIQYAPTGTVTDFLSGSKERRGIGALSFLILIAISSAGPLRRYSYPLFFCLHYLGVIGFLTFVNMHTIYARTWATWSIGLIYAVDVFARICTMRVKYVTVEPLGEGMTKVHIPFAHDGWRGGQHLQLRLFFTAPGRSIWSYFRSFEQHPFSITNASSSTTVLQTFSTMDGIDLHLRSCGPHTWTEDVYQSVVQAKRISEANARHLGKKLYMLALIEGPYGGIDAYDPVKEETLLFLAGGSGMSFILGTLDQIVGTRIRERQGGKIEVVWVVHRLEHVEWFRAPLKALIESASTSVLDLVVDLQVYVTTLSSADALDPETSSFAKIIHARPSLKTIIRTSIDSTLIPCRRCYPICRCADLRQDGLCANDDEECVGSATVANARDLIMEEEMTVEREGSEEKGKRKSCCSPSTDAEDPEDEKKTNQGGGTCCSKSKGTERYCGDGVGTVKVETRGVVEGAVRVRKGSYKVIVCGPASMIVETRQILARIPLAKQIKLGGIGLHVEAYGV</sequence>
<dbReference type="SFLD" id="SFLDS00052">
    <property type="entry name" value="Ferric_Reductase_Domain"/>
    <property type="match status" value="1"/>
</dbReference>
<accession>A0A238FKD2</accession>
<keyword evidence="2" id="KW-0813">Transport</keyword>
<keyword evidence="5" id="KW-0560">Oxidoreductase</keyword>
<feature type="region of interest" description="Disordered" evidence="8">
    <location>
        <begin position="622"/>
        <end position="658"/>
    </location>
</feature>
<keyword evidence="3 9" id="KW-0812">Transmembrane</keyword>
<evidence type="ECO:0000259" key="10">
    <source>
        <dbReference type="Pfam" id="PF01794"/>
    </source>
</evidence>
<dbReference type="SUPFAM" id="SSF52343">
    <property type="entry name" value="Ferredoxin reductase-like, C-terminal NADP-linked domain"/>
    <property type="match status" value="1"/>
</dbReference>
<feature type="compositionally biased region" description="Basic and acidic residues" evidence="8">
    <location>
        <begin position="622"/>
        <end position="632"/>
    </location>
</feature>
<dbReference type="GO" id="GO:0015677">
    <property type="term" value="P:copper ion import"/>
    <property type="evidence" value="ECO:0007669"/>
    <property type="project" value="TreeGrafter"/>
</dbReference>
<protein>
    <submittedName>
        <fullName evidence="12">BQ2448_3114 protein</fullName>
    </submittedName>
</protein>
<feature type="transmembrane region" description="Helical" evidence="9">
    <location>
        <begin position="177"/>
        <end position="203"/>
    </location>
</feature>
<dbReference type="CDD" id="cd06186">
    <property type="entry name" value="NOX_Duox_like_FAD_NADP"/>
    <property type="match status" value="1"/>
</dbReference>
<dbReference type="Pfam" id="PF01794">
    <property type="entry name" value="Ferric_reduct"/>
    <property type="match status" value="1"/>
</dbReference>
<feature type="transmembrane region" description="Helical" evidence="9">
    <location>
        <begin position="278"/>
        <end position="298"/>
    </location>
</feature>
<name>A0A238FKD2_9BASI</name>
<dbReference type="AlphaFoldDB" id="A0A238FKD2"/>
<feature type="domain" description="Ferric reductase NAD binding" evidence="11">
    <location>
        <begin position="462"/>
        <end position="545"/>
    </location>
</feature>
<evidence type="ECO:0000256" key="2">
    <source>
        <dbReference type="ARBA" id="ARBA00022448"/>
    </source>
</evidence>
<dbReference type="PANTHER" id="PTHR32361">
    <property type="entry name" value="FERRIC/CUPRIC REDUCTASE TRANSMEMBRANE COMPONENT"/>
    <property type="match status" value="1"/>
</dbReference>
<evidence type="ECO:0000256" key="3">
    <source>
        <dbReference type="ARBA" id="ARBA00022692"/>
    </source>
</evidence>
<dbReference type="InterPro" id="IPR013130">
    <property type="entry name" value="Fe3_Rdtase_TM_dom"/>
</dbReference>
<dbReference type="SFLD" id="SFLDG01168">
    <property type="entry name" value="Ferric_reductase_subgroup_(FRE"/>
    <property type="match status" value="1"/>
</dbReference>
<evidence type="ECO:0000256" key="7">
    <source>
        <dbReference type="ARBA" id="ARBA00023136"/>
    </source>
</evidence>
<evidence type="ECO:0000259" key="11">
    <source>
        <dbReference type="Pfam" id="PF08030"/>
    </source>
</evidence>
<dbReference type="InterPro" id="IPR039261">
    <property type="entry name" value="FNR_nucleotide-bd"/>
</dbReference>
<evidence type="ECO:0000256" key="8">
    <source>
        <dbReference type="SAM" id="MobiDB-lite"/>
    </source>
</evidence>
<dbReference type="Pfam" id="PF08030">
    <property type="entry name" value="NAD_binding_6"/>
    <property type="match status" value="1"/>
</dbReference>
<dbReference type="STRING" id="269621.A0A238FKD2"/>
<evidence type="ECO:0000256" key="5">
    <source>
        <dbReference type="ARBA" id="ARBA00023002"/>
    </source>
</evidence>
<dbReference type="GO" id="GO:0000293">
    <property type="term" value="F:ferric-chelate reductase activity"/>
    <property type="evidence" value="ECO:0007669"/>
    <property type="project" value="TreeGrafter"/>
</dbReference>
<comment type="subcellular location">
    <subcellularLocation>
        <location evidence="1">Membrane</location>
        <topology evidence="1">Multi-pass membrane protein</topology>
    </subcellularLocation>
</comment>
<dbReference type="InterPro" id="IPR013121">
    <property type="entry name" value="Fe_red_NAD-bd_6"/>
</dbReference>
<proteinExistence type="predicted"/>
<dbReference type="OrthoDB" id="3944240at2759"/>
<reference evidence="13" key="1">
    <citation type="submission" date="2016-09" db="EMBL/GenBank/DDBJ databases">
        <authorList>
            <person name="Jeantristanb JTB J.-T."/>
            <person name="Ricardo R."/>
        </authorList>
    </citation>
    <scope>NUCLEOTIDE SEQUENCE [LARGE SCALE GENOMIC DNA]</scope>
</reference>
<dbReference type="GO" id="GO:0005886">
    <property type="term" value="C:plasma membrane"/>
    <property type="evidence" value="ECO:0007669"/>
    <property type="project" value="TreeGrafter"/>
</dbReference>
<dbReference type="GO" id="GO:0006826">
    <property type="term" value="P:iron ion transport"/>
    <property type="evidence" value="ECO:0007669"/>
    <property type="project" value="TreeGrafter"/>
</dbReference>